<evidence type="ECO:0000313" key="2">
    <source>
        <dbReference type="Proteomes" id="UP000176650"/>
    </source>
</evidence>
<dbReference type="Proteomes" id="UP000176650">
    <property type="component" value="Unassembled WGS sequence"/>
</dbReference>
<gene>
    <name evidence="1" type="ORF">A2988_04265</name>
</gene>
<name>A0A1F5BVR6_9BACT</name>
<dbReference type="STRING" id="1797298.A2988_04265"/>
<dbReference type="EMBL" id="MEYS01000001">
    <property type="protein sequence ID" value="OGD34686.1"/>
    <property type="molecule type" value="Genomic_DNA"/>
</dbReference>
<evidence type="ECO:0000313" key="1">
    <source>
        <dbReference type="EMBL" id="OGD34686.1"/>
    </source>
</evidence>
<reference evidence="1 2" key="1">
    <citation type="journal article" date="2016" name="Nat. Commun.">
        <title>Thousands of microbial genomes shed light on interconnected biogeochemical processes in an aquifer system.</title>
        <authorList>
            <person name="Anantharaman K."/>
            <person name="Brown C.T."/>
            <person name="Hug L.A."/>
            <person name="Sharon I."/>
            <person name="Castelle C.J."/>
            <person name="Probst A.J."/>
            <person name="Thomas B.C."/>
            <person name="Singh A."/>
            <person name="Wilkins M.J."/>
            <person name="Karaoz U."/>
            <person name="Brodie E.L."/>
            <person name="Williams K.H."/>
            <person name="Hubbard S.S."/>
            <person name="Banfield J.F."/>
        </authorList>
    </citation>
    <scope>NUCLEOTIDE SEQUENCE [LARGE SCALE GENOMIC DNA]</scope>
</reference>
<sequence>MDLSPEEQAVEKLLDSEGLLHDMDKGHFHGKEDVFVVCCPDGRHFVRSIVNPFMEMYEKAHKIQFHPIPRHGGTLLLDECSPLILPGHTTDKDLICDIKFAVKNGYKAGCLINHFPCSMARDHNVRPLHIIDSLMHAKDRIKKKEGISDITVACFLQITDGERRRISHIRCSDFLSWRARYGDTIHGALEQMASSLR</sequence>
<organism evidence="1 2">
    <name type="scientific">Candidatus Azambacteria bacterium RIFCSPLOWO2_01_FULL_46_25</name>
    <dbReference type="NCBI Taxonomy" id="1797298"/>
    <lineage>
        <taxon>Bacteria</taxon>
        <taxon>Candidatus Azamiibacteriota</taxon>
    </lineage>
</organism>
<comment type="caution">
    <text evidence="1">The sequence shown here is derived from an EMBL/GenBank/DDBJ whole genome shotgun (WGS) entry which is preliminary data.</text>
</comment>
<proteinExistence type="predicted"/>
<protein>
    <submittedName>
        <fullName evidence="1">Uncharacterized protein</fullName>
    </submittedName>
</protein>
<dbReference type="AlphaFoldDB" id="A0A1F5BVR6"/>
<accession>A0A1F5BVR6</accession>